<comment type="caution">
    <text evidence="2">The sequence shown here is derived from an EMBL/GenBank/DDBJ whole genome shotgun (WGS) entry which is preliminary data.</text>
</comment>
<protein>
    <submittedName>
        <fullName evidence="2">Uncharacterized protein</fullName>
    </submittedName>
</protein>
<evidence type="ECO:0000313" key="2">
    <source>
        <dbReference type="EMBL" id="MFD2706000.1"/>
    </source>
</evidence>
<feature type="transmembrane region" description="Helical" evidence="1">
    <location>
        <begin position="383"/>
        <end position="400"/>
    </location>
</feature>
<dbReference type="EMBL" id="JBHUML010000003">
    <property type="protein sequence ID" value="MFD2706000.1"/>
    <property type="molecule type" value="Genomic_DNA"/>
</dbReference>
<gene>
    <name evidence="2" type="ORF">ACFSUB_11050</name>
</gene>
<feature type="transmembrane region" description="Helical" evidence="1">
    <location>
        <begin position="280"/>
        <end position="299"/>
    </location>
</feature>
<sequence length="481" mass="56190">MKKVHLTKKLTKAQKKAYKPHALPEFPVYRTFAIEKDDRSYYLVGQVFHDGYDHFMQWLVVDNKGNMADENTAKAVHEAYTYWLWAKNMSITLLPVMEKRNKKNPDSNEMKKLFQHLKERNSEHSKLMEAFTDLLKNKPDYEQQVLDHLISLQRLTGEVETSNHLTRAGQEQLKTEWENVLEVYDSWMDSLCSMEEDDIDEYIKKETNFPEESAYLLTITEERRCLLAVKQIIGYLTDDLNMSWKEQLQWHFESTRMKPKAGKPKVSFKGKYKVYPFINWVYKATIYFLIPLEILMFLFYRDMAVLSNLGIQLLLFIPMIKTYRKQAVLNLLYQWKEYIKNKSMVIASFEADNTGSASAFKFGAILAAVIGGIMYAFSREWPLLVGFLIVAVLLYGYSELSARTSLSRTKVEIHEAWIKIGPQDVWNEQIRDLIWEDEGTLKIDQGKDKAAFKIQFKPEDTAEAAEALEKWCEKNGRSMAG</sequence>
<keyword evidence="1" id="KW-1133">Transmembrane helix</keyword>
<organism evidence="2 3">
    <name type="scientific">Salibacterium lacus</name>
    <dbReference type="NCBI Taxonomy" id="1898109"/>
    <lineage>
        <taxon>Bacteria</taxon>
        <taxon>Bacillati</taxon>
        <taxon>Bacillota</taxon>
        <taxon>Bacilli</taxon>
        <taxon>Bacillales</taxon>
        <taxon>Bacillaceae</taxon>
    </lineage>
</organism>
<keyword evidence="3" id="KW-1185">Reference proteome</keyword>
<proteinExistence type="predicted"/>
<feature type="transmembrane region" description="Helical" evidence="1">
    <location>
        <begin position="359"/>
        <end position="377"/>
    </location>
</feature>
<reference evidence="3" key="1">
    <citation type="journal article" date="2019" name="Int. J. Syst. Evol. Microbiol.">
        <title>The Global Catalogue of Microorganisms (GCM) 10K type strain sequencing project: providing services to taxonomists for standard genome sequencing and annotation.</title>
        <authorList>
            <consortium name="The Broad Institute Genomics Platform"/>
            <consortium name="The Broad Institute Genome Sequencing Center for Infectious Disease"/>
            <person name="Wu L."/>
            <person name="Ma J."/>
        </authorList>
    </citation>
    <scope>NUCLEOTIDE SEQUENCE [LARGE SCALE GENOMIC DNA]</scope>
    <source>
        <strain evidence="3">KCTC 33792</strain>
    </source>
</reference>
<keyword evidence="1" id="KW-0812">Transmembrane</keyword>
<evidence type="ECO:0000313" key="3">
    <source>
        <dbReference type="Proteomes" id="UP001597520"/>
    </source>
</evidence>
<keyword evidence="1" id="KW-0472">Membrane</keyword>
<accession>A0ABW5T1X1</accession>
<feature type="transmembrane region" description="Helical" evidence="1">
    <location>
        <begin position="305"/>
        <end position="323"/>
    </location>
</feature>
<evidence type="ECO:0000256" key="1">
    <source>
        <dbReference type="SAM" id="Phobius"/>
    </source>
</evidence>
<dbReference type="Proteomes" id="UP001597520">
    <property type="component" value="Unassembled WGS sequence"/>
</dbReference>
<name>A0ABW5T1X1_9BACI</name>
<dbReference type="RefSeq" id="WP_380713318.1">
    <property type="nucleotide sequence ID" value="NZ_JBHUML010000003.1"/>
</dbReference>